<evidence type="ECO:0000256" key="1">
    <source>
        <dbReference type="ARBA" id="ARBA00022527"/>
    </source>
</evidence>
<dbReference type="SUPFAM" id="SSF56112">
    <property type="entry name" value="Protein kinase-like (PK-like)"/>
    <property type="match status" value="1"/>
</dbReference>
<keyword evidence="8" id="KW-1185">Reference proteome</keyword>
<dbReference type="GO" id="GO:0005524">
    <property type="term" value="F:ATP binding"/>
    <property type="evidence" value="ECO:0007669"/>
    <property type="project" value="UniProtKB-KW"/>
</dbReference>
<dbReference type="GO" id="GO:0004674">
    <property type="term" value="F:protein serine/threonine kinase activity"/>
    <property type="evidence" value="ECO:0007669"/>
    <property type="project" value="UniProtKB-KW"/>
</dbReference>
<protein>
    <recommendedName>
        <fullName evidence="6">Protein kinase domain-containing protein</fullName>
    </recommendedName>
</protein>
<dbReference type="Proteomes" id="UP001153269">
    <property type="component" value="Unassembled WGS sequence"/>
</dbReference>
<evidence type="ECO:0000256" key="3">
    <source>
        <dbReference type="ARBA" id="ARBA00022741"/>
    </source>
</evidence>
<organism evidence="7 8">
    <name type="scientific">Pleuronectes platessa</name>
    <name type="common">European plaice</name>
    <dbReference type="NCBI Taxonomy" id="8262"/>
    <lineage>
        <taxon>Eukaryota</taxon>
        <taxon>Metazoa</taxon>
        <taxon>Chordata</taxon>
        <taxon>Craniata</taxon>
        <taxon>Vertebrata</taxon>
        <taxon>Euteleostomi</taxon>
        <taxon>Actinopterygii</taxon>
        <taxon>Neopterygii</taxon>
        <taxon>Teleostei</taxon>
        <taxon>Neoteleostei</taxon>
        <taxon>Acanthomorphata</taxon>
        <taxon>Carangaria</taxon>
        <taxon>Pleuronectiformes</taxon>
        <taxon>Pleuronectoidei</taxon>
        <taxon>Pleuronectidae</taxon>
        <taxon>Pleuronectes</taxon>
    </lineage>
</organism>
<gene>
    <name evidence="7" type="ORF">PLEPLA_LOCUS42794</name>
</gene>
<keyword evidence="5" id="KW-0067">ATP-binding</keyword>
<keyword evidence="4" id="KW-0418">Kinase</keyword>
<dbReference type="PANTHER" id="PTHR24058:SF130">
    <property type="entry name" value="SERINE_THREONINE PROTEIN KINASES-RELATED"/>
    <property type="match status" value="1"/>
</dbReference>
<evidence type="ECO:0000256" key="5">
    <source>
        <dbReference type="ARBA" id="ARBA00022840"/>
    </source>
</evidence>
<keyword evidence="3" id="KW-0547">Nucleotide-binding</keyword>
<dbReference type="InterPro" id="IPR000719">
    <property type="entry name" value="Prot_kinase_dom"/>
</dbReference>
<evidence type="ECO:0000313" key="8">
    <source>
        <dbReference type="Proteomes" id="UP001153269"/>
    </source>
</evidence>
<dbReference type="Pfam" id="PF00069">
    <property type="entry name" value="Pkinase"/>
    <property type="match status" value="1"/>
</dbReference>
<feature type="domain" description="Protein kinase" evidence="6">
    <location>
        <begin position="1"/>
        <end position="69"/>
    </location>
</feature>
<dbReference type="Gene3D" id="1.10.510.10">
    <property type="entry name" value="Transferase(Phosphotransferase) domain 1"/>
    <property type="match status" value="1"/>
</dbReference>
<evidence type="ECO:0000256" key="4">
    <source>
        <dbReference type="ARBA" id="ARBA00022777"/>
    </source>
</evidence>
<sequence length="69" mass="7684">MQPLKVKVIDFGISFDDPEEMIGETLQTLCYRSPEILYEDPFSGNIDVWSLGCIAAELSMGTPLFPAKD</sequence>
<evidence type="ECO:0000259" key="6">
    <source>
        <dbReference type="PROSITE" id="PS50011"/>
    </source>
</evidence>
<dbReference type="PANTHER" id="PTHR24058">
    <property type="entry name" value="DUAL SPECIFICITY PROTEIN KINASE"/>
    <property type="match status" value="1"/>
</dbReference>
<name>A0A9N7ZAX8_PLEPL</name>
<reference evidence="7" key="1">
    <citation type="submission" date="2020-03" db="EMBL/GenBank/DDBJ databases">
        <authorList>
            <person name="Weist P."/>
        </authorList>
    </citation>
    <scope>NUCLEOTIDE SEQUENCE</scope>
</reference>
<dbReference type="InterPro" id="IPR011009">
    <property type="entry name" value="Kinase-like_dom_sf"/>
</dbReference>
<comment type="caution">
    <text evidence="7">The sequence shown here is derived from an EMBL/GenBank/DDBJ whole genome shotgun (WGS) entry which is preliminary data.</text>
</comment>
<proteinExistence type="predicted"/>
<dbReference type="AlphaFoldDB" id="A0A9N7ZAX8"/>
<evidence type="ECO:0000256" key="2">
    <source>
        <dbReference type="ARBA" id="ARBA00022679"/>
    </source>
</evidence>
<keyword evidence="2" id="KW-0808">Transferase</keyword>
<keyword evidence="1" id="KW-0723">Serine/threonine-protein kinase</keyword>
<dbReference type="InterPro" id="IPR050494">
    <property type="entry name" value="Ser_Thr_dual-spec_kinase"/>
</dbReference>
<dbReference type="EMBL" id="CADEAL010004236">
    <property type="protein sequence ID" value="CAB1455024.1"/>
    <property type="molecule type" value="Genomic_DNA"/>
</dbReference>
<evidence type="ECO:0000313" key="7">
    <source>
        <dbReference type="EMBL" id="CAB1455024.1"/>
    </source>
</evidence>
<accession>A0A9N7ZAX8</accession>
<dbReference type="PROSITE" id="PS50011">
    <property type="entry name" value="PROTEIN_KINASE_DOM"/>
    <property type="match status" value="1"/>
</dbReference>